<evidence type="ECO:0000313" key="1">
    <source>
        <dbReference type="EMBL" id="PKI78959.1"/>
    </source>
</evidence>
<sequence>MQMNLRLDRNRRANWATDWAELGRIGPLGSGSVVGPNWAAAGQTRPRLVGKWTGYCWAELDDWAGSLPDWAELLDPRTGLLGETRTGGPSGSVAATSYSEEVPGGLLEEGSRKCRSRGRNGRPNRERVPPFELRIFFGRIRELRASPFERVWELWESEVRESGRRLACGKLESGGATAVTGSVVPARRKKKRKEN</sequence>
<protein>
    <submittedName>
        <fullName evidence="1">Uncharacterized protein</fullName>
    </submittedName>
</protein>
<comment type="caution">
    <text evidence="1">The sequence shown here is derived from an EMBL/GenBank/DDBJ whole genome shotgun (WGS) entry which is preliminary data.</text>
</comment>
<dbReference type="EMBL" id="PGOL01000023">
    <property type="protein sequence ID" value="PKI78959.1"/>
    <property type="molecule type" value="Genomic_DNA"/>
</dbReference>
<gene>
    <name evidence="1" type="ORF">CRG98_000600</name>
</gene>
<proteinExistence type="predicted"/>
<accession>A0A2I0LE75</accession>
<organism evidence="1 2">
    <name type="scientific">Punica granatum</name>
    <name type="common">Pomegranate</name>
    <dbReference type="NCBI Taxonomy" id="22663"/>
    <lineage>
        <taxon>Eukaryota</taxon>
        <taxon>Viridiplantae</taxon>
        <taxon>Streptophyta</taxon>
        <taxon>Embryophyta</taxon>
        <taxon>Tracheophyta</taxon>
        <taxon>Spermatophyta</taxon>
        <taxon>Magnoliopsida</taxon>
        <taxon>eudicotyledons</taxon>
        <taxon>Gunneridae</taxon>
        <taxon>Pentapetalae</taxon>
        <taxon>rosids</taxon>
        <taxon>malvids</taxon>
        <taxon>Myrtales</taxon>
        <taxon>Lythraceae</taxon>
        <taxon>Punica</taxon>
    </lineage>
</organism>
<keyword evidence="2" id="KW-1185">Reference proteome</keyword>
<name>A0A2I0LE75_PUNGR</name>
<dbReference type="Proteomes" id="UP000233551">
    <property type="component" value="Unassembled WGS sequence"/>
</dbReference>
<dbReference type="AlphaFoldDB" id="A0A2I0LE75"/>
<evidence type="ECO:0000313" key="2">
    <source>
        <dbReference type="Proteomes" id="UP000233551"/>
    </source>
</evidence>
<reference evidence="1 2" key="1">
    <citation type="submission" date="2017-11" db="EMBL/GenBank/DDBJ databases">
        <title>De-novo sequencing of pomegranate (Punica granatum L.) genome.</title>
        <authorList>
            <person name="Akparov Z."/>
            <person name="Amiraslanov A."/>
            <person name="Hajiyeva S."/>
            <person name="Abbasov M."/>
            <person name="Kaur K."/>
            <person name="Hamwieh A."/>
            <person name="Solovyev V."/>
            <person name="Salamov A."/>
            <person name="Braich B."/>
            <person name="Kosarev P."/>
            <person name="Mahmoud A."/>
            <person name="Hajiyev E."/>
            <person name="Babayeva S."/>
            <person name="Izzatullayeva V."/>
            <person name="Mammadov A."/>
            <person name="Mammadov A."/>
            <person name="Sharifova S."/>
            <person name="Ojaghi J."/>
            <person name="Eynullazada K."/>
            <person name="Bayramov B."/>
            <person name="Abdulazimova A."/>
            <person name="Shahmuradov I."/>
        </authorList>
    </citation>
    <scope>NUCLEOTIDE SEQUENCE [LARGE SCALE GENOMIC DNA]</scope>
    <source>
        <strain evidence="2">cv. AG2017</strain>
        <tissue evidence="1">Leaf</tissue>
    </source>
</reference>